<dbReference type="Proteomes" id="UP001256827">
    <property type="component" value="Chromosome"/>
</dbReference>
<name>A0ABY9TBY3_BREBE</name>
<evidence type="ECO:0000313" key="4">
    <source>
        <dbReference type="Proteomes" id="UP001256827"/>
    </source>
</evidence>
<feature type="transmembrane region" description="Helical" evidence="1">
    <location>
        <begin position="75"/>
        <end position="96"/>
    </location>
</feature>
<dbReference type="EMBL" id="CP134050">
    <property type="protein sequence ID" value="WNC17374.1"/>
    <property type="molecule type" value="Genomic_DNA"/>
</dbReference>
<protein>
    <submittedName>
        <fullName evidence="3">Uncharacterized protein</fullName>
    </submittedName>
</protein>
<feature type="signal peptide" evidence="2">
    <location>
        <begin position="1"/>
        <end position="26"/>
    </location>
</feature>
<keyword evidence="4" id="KW-1185">Reference proteome</keyword>
<keyword evidence="1" id="KW-0472">Membrane</keyword>
<organism evidence="3 4">
    <name type="scientific">Brevibacillus brevis</name>
    <name type="common">Bacillus brevis</name>
    <dbReference type="NCBI Taxonomy" id="1393"/>
    <lineage>
        <taxon>Bacteria</taxon>
        <taxon>Bacillati</taxon>
        <taxon>Bacillota</taxon>
        <taxon>Bacilli</taxon>
        <taxon>Bacillales</taxon>
        <taxon>Paenibacillaceae</taxon>
        <taxon>Brevibacillus</taxon>
    </lineage>
</organism>
<keyword evidence="1" id="KW-1133">Transmembrane helix</keyword>
<keyword evidence="2" id="KW-0732">Signal</keyword>
<feature type="transmembrane region" description="Helical" evidence="1">
    <location>
        <begin position="42"/>
        <end position="63"/>
    </location>
</feature>
<evidence type="ECO:0000313" key="3">
    <source>
        <dbReference type="EMBL" id="WNC17374.1"/>
    </source>
</evidence>
<sequence>MARHCNRWSFILTLFCLALFASSAFSSQVKTAIFHWTGVHPLWIVLCLSLAAFFLSFLGLFSINNWLTALRIGITLMMSFSLSVILIFVLAIGQLLS</sequence>
<reference evidence="3 4" key="1">
    <citation type="submission" date="2023-09" db="EMBL/GenBank/DDBJ databases">
        <title>Complete Genome and Methylome dissection of Bacillus brevis NEB573 original source of BbsI restriction endonuclease.</title>
        <authorList>
            <person name="Fomenkov A."/>
            <person name="Roberts R.D."/>
        </authorList>
    </citation>
    <scope>NUCLEOTIDE SEQUENCE [LARGE SCALE GENOMIC DNA]</scope>
    <source>
        <strain evidence="3 4">NEB573</strain>
    </source>
</reference>
<evidence type="ECO:0000256" key="2">
    <source>
        <dbReference type="SAM" id="SignalP"/>
    </source>
</evidence>
<gene>
    <name evidence="3" type="ORF">RGB73_14025</name>
</gene>
<evidence type="ECO:0000256" key="1">
    <source>
        <dbReference type="SAM" id="Phobius"/>
    </source>
</evidence>
<accession>A0ABY9TBY3</accession>
<proteinExistence type="predicted"/>
<dbReference type="RefSeq" id="WP_310773052.1">
    <property type="nucleotide sequence ID" value="NZ_CP134050.1"/>
</dbReference>
<keyword evidence="1" id="KW-0812">Transmembrane</keyword>
<feature type="chain" id="PRO_5046290609" evidence="2">
    <location>
        <begin position="27"/>
        <end position="97"/>
    </location>
</feature>